<protein>
    <submittedName>
        <fullName evidence="5">p54</fullName>
    </submittedName>
</protein>
<dbReference type="GeneID" id="921732"/>
<sequence>MGKQAPAPPDFRGAAEQQSQASQQSINQQTQANRPNINTPWASQQWTQGPNGSWGMQTSFNGPLGDASNAVQQQLATSLSQPLDFSGLPGVSSGDAARNQAIESAYSQATSRLDPQWQRREDAERTRLLNQGLSEGSEAYRNAQSEFGQQRNDAYTSAMASAIGQGTAAGQAVFNQDMAARQNAMAELLRQRGQPMAEAQALQGFLSMPGFNNAGAYSPTDYLGAAMGQHNANMGQWQASNQANADVFGGLMNVASTLPFFLSDERMKKDIRRLPTEVMSGVHLATWEYLHEPGRRYLGVVAQDVAAVAPHLVRTGPGGMLLVHPIFAPEPLS</sequence>
<dbReference type="EMBL" id="AF396866">
    <property type="protein sequence ID" value="AAK94389.1"/>
    <property type="molecule type" value="Genomic_DNA"/>
</dbReference>
<evidence type="ECO:0000313" key="5">
    <source>
        <dbReference type="EMBL" id="AAK94389.1"/>
    </source>
</evidence>
<organism evidence="5 6">
    <name type="scientific">Myxococcus phage Mx8</name>
    <dbReference type="NCBI Taxonomy" id="49964"/>
    <lineage>
        <taxon>Viruses</taxon>
        <taxon>Duplodnaviria</taxon>
        <taxon>Heunggongvirae</taxon>
        <taxon>Uroviricota</taxon>
        <taxon>Caudoviricetes</taxon>
        <taxon>Myxoctovirus</taxon>
        <taxon>Myxoctovirus Mx8</taxon>
    </lineage>
</organism>
<evidence type="ECO:0000313" key="6">
    <source>
        <dbReference type="Proteomes" id="UP000002093"/>
    </source>
</evidence>
<keyword evidence="6" id="KW-1185">Reference proteome</keyword>
<dbReference type="GO" id="GO:0098015">
    <property type="term" value="C:virus tail"/>
    <property type="evidence" value="ECO:0007669"/>
    <property type="project" value="UniProtKB-KW"/>
</dbReference>
<evidence type="ECO:0000259" key="4">
    <source>
        <dbReference type="Pfam" id="PF13884"/>
    </source>
</evidence>
<dbReference type="InterPro" id="IPR030392">
    <property type="entry name" value="S74_ICA"/>
</dbReference>
<name>Q94MR5_9CAUD</name>
<proteinExistence type="predicted"/>
<feature type="compositionally biased region" description="Low complexity" evidence="3">
    <location>
        <begin position="14"/>
        <end position="32"/>
    </location>
</feature>
<dbReference type="RefSeq" id="NP_203468.1">
    <property type="nucleotide sequence ID" value="NC_003085.1"/>
</dbReference>
<feature type="region of interest" description="Disordered" evidence="3">
    <location>
        <begin position="1"/>
        <end position="67"/>
    </location>
</feature>
<feature type="domain" description="Peptidase S74" evidence="4">
    <location>
        <begin position="263"/>
        <end position="313"/>
    </location>
</feature>
<dbReference type="OrthoDB" id="20041at10239"/>
<feature type="compositionally biased region" description="Polar residues" evidence="3">
    <location>
        <begin position="33"/>
        <end position="61"/>
    </location>
</feature>
<evidence type="ECO:0000256" key="3">
    <source>
        <dbReference type="SAM" id="MobiDB-lite"/>
    </source>
</evidence>
<dbReference type="KEGG" id="vg:921732"/>
<keyword evidence="2" id="KW-1227">Viral tail protein</keyword>
<dbReference type="Pfam" id="PF13884">
    <property type="entry name" value="Peptidase_S74"/>
    <property type="match status" value="1"/>
</dbReference>
<dbReference type="Proteomes" id="UP000002093">
    <property type="component" value="Segment"/>
</dbReference>
<evidence type="ECO:0000256" key="2">
    <source>
        <dbReference type="ARBA" id="ARBA00022732"/>
    </source>
</evidence>
<keyword evidence="2" id="KW-0946">Virion</keyword>
<accession>Q94MR5</accession>
<comment type="subcellular location">
    <subcellularLocation>
        <location evidence="1">Virion</location>
    </subcellularLocation>
</comment>
<reference evidence="5 6" key="1">
    <citation type="submission" date="2001-06" db="EMBL/GenBank/DDBJ databases">
        <title>Genome organization of temperate Myxococcus phage Mx8.</title>
        <authorList>
            <person name="Youderian P."/>
            <person name="Walthers D."/>
            <person name="Salmi D."/>
            <person name="Magrini V."/>
            <person name="Hartzell P.L."/>
        </authorList>
    </citation>
    <scope>NUCLEOTIDE SEQUENCE [LARGE SCALE GENOMIC DNA]</scope>
</reference>
<evidence type="ECO:0000256" key="1">
    <source>
        <dbReference type="ARBA" id="ARBA00004328"/>
    </source>
</evidence>